<accession>A0A1E1XIR7</accession>
<sequence>QICITEAIFVNKHLSLLPAPACEWSGGETKLLLDLYTSYFSQVGPMKKFRNKKMMFERISSDLKQRLGVERTGEQCCSRYKTVCKRKKAAVNENNKSGNSPQDVPYEDELEKIKWLDDSLEPEIVRDASGIVSCKSSPYSKTNSVDHDEAHGSEEGKGSAAKNQKSKPSTARMRDISLFFEKMEEIQKRKAKRRAEREGEKEREQEKRRALKQERKEEMHKEKMQLLRRVFGLNDQAK</sequence>
<evidence type="ECO:0000259" key="2">
    <source>
        <dbReference type="Pfam" id="PF13837"/>
    </source>
</evidence>
<feature type="region of interest" description="Disordered" evidence="1">
    <location>
        <begin position="133"/>
        <end position="224"/>
    </location>
</feature>
<feature type="domain" description="Myb/SANT-like DNA-binding" evidence="2">
    <location>
        <begin position="22"/>
        <end position="112"/>
    </location>
</feature>
<proteinExistence type="evidence at transcript level"/>
<organism evidence="3">
    <name type="scientific">Amblyomma aureolatum</name>
    <dbReference type="NCBI Taxonomy" id="187763"/>
    <lineage>
        <taxon>Eukaryota</taxon>
        <taxon>Metazoa</taxon>
        <taxon>Ecdysozoa</taxon>
        <taxon>Arthropoda</taxon>
        <taxon>Chelicerata</taxon>
        <taxon>Arachnida</taxon>
        <taxon>Acari</taxon>
        <taxon>Parasitiformes</taxon>
        <taxon>Ixodida</taxon>
        <taxon>Ixodoidea</taxon>
        <taxon>Ixodidae</taxon>
        <taxon>Amblyomminae</taxon>
        <taxon>Amblyomma</taxon>
    </lineage>
</organism>
<name>A0A1E1XIR7_9ACAR</name>
<dbReference type="Gene3D" id="1.10.10.60">
    <property type="entry name" value="Homeodomain-like"/>
    <property type="match status" value="1"/>
</dbReference>
<evidence type="ECO:0000256" key="1">
    <source>
        <dbReference type="SAM" id="MobiDB-lite"/>
    </source>
</evidence>
<feature type="compositionally biased region" description="Polar residues" evidence="1">
    <location>
        <begin position="134"/>
        <end position="143"/>
    </location>
</feature>
<dbReference type="PANTHER" id="PTHR47595:SF1">
    <property type="entry name" value="MYB_SANT-LIKE DNA-BINDING DOMAIN-CONTAINING PROTEIN"/>
    <property type="match status" value="1"/>
</dbReference>
<reference evidence="3" key="1">
    <citation type="journal article" date="2017" name="Front. Cell. Infect. Microbiol.">
        <title>The Distinct Transcriptional Response of the Midgut of Amblyomma sculptum and Amblyomma aureolatum Ticks to Rickettsia rickettsii Correlates to Their Differences in Susceptibility to Infection.</title>
        <authorList>
            <person name="Martins L.A."/>
            <person name="Galletti M.F.B.M."/>
            <person name="Ribeiro J.M."/>
            <person name="Fujita A."/>
            <person name="Costa F.B."/>
            <person name="Labruna M.B."/>
            <person name="Daffre S."/>
            <person name="Fogaca A.C."/>
        </authorList>
    </citation>
    <scope>NUCLEOTIDE SEQUENCE</scope>
</reference>
<dbReference type="InterPro" id="IPR044822">
    <property type="entry name" value="Myb_DNA-bind_4"/>
</dbReference>
<feature type="compositionally biased region" description="Basic and acidic residues" evidence="1">
    <location>
        <begin position="144"/>
        <end position="157"/>
    </location>
</feature>
<protein>
    <submittedName>
        <fullName evidence="3">Putative e3 ubiquitin-protein ligase bre1a</fullName>
    </submittedName>
</protein>
<evidence type="ECO:0000313" key="3">
    <source>
        <dbReference type="EMBL" id="JAT99113.1"/>
    </source>
</evidence>
<dbReference type="AlphaFoldDB" id="A0A1E1XIR7"/>
<feature type="non-terminal residue" evidence="3">
    <location>
        <position position="1"/>
    </location>
</feature>
<dbReference type="Pfam" id="PF13837">
    <property type="entry name" value="Myb_DNA-bind_4"/>
    <property type="match status" value="1"/>
</dbReference>
<feature type="compositionally biased region" description="Basic and acidic residues" evidence="1">
    <location>
        <begin position="195"/>
        <end position="224"/>
    </location>
</feature>
<dbReference type="PANTHER" id="PTHR47595">
    <property type="entry name" value="HEAT SHOCK 70 KDA PROTEIN 14"/>
    <property type="match status" value="1"/>
</dbReference>
<dbReference type="EMBL" id="GFAC01000075">
    <property type="protein sequence ID" value="JAT99113.1"/>
    <property type="molecule type" value="mRNA"/>
</dbReference>